<reference evidence="2 3" key="1">
    <citation type="submission" date="2015-01" db="EMBL/GenBank/DDBJ databases">
        <title>Vibrio sp. C5 JCM 19232 whole genome shotgun sequence.</title>
        <authorList>
            <person name="Sawabe T."/>
            <person name="Meirelles P."/>
            <person name="Feng G."/>
            <person name="Sayaka M."/>
            <person name="Hattori M."/>
            <person name="Ohkuma M."/>
        </authorList>
    </citation>
    <scope>NUCLEOTIDE SEQUENCE [LARGE SCALE GENOMIC DNA]</scope>
    <source>
        <strain evidence="2 3">JCM19232</strain>
    </source>
</reference>
<organism evidence="2 3">
    <name type="scientific">Vibrio ishigakensis</name>
    <dbReference type="NCBI Taxonomy" id="1481914"/>
    <lineage>
        <taxon>Bacteria</taxon>
        <taxon>Pseudomonadati</taxon>
        <taxon>Pseudomonadota</taxon>
        <taxon>Gammaproteobacteria</taxon>
        <taxon>Vibrionales</taxon>
        <taxon>Vibrionaceae</taxon>
        <taxon>Vibrio</taxon>
    </lineage>
</organism>
<proteinExistence type="predicted"/>
<evidence type="ECO:0000313" key="3">
    <source>
        <dbReference type="Proteomes" id="UP000031670"/>
    </source>
</evidence>
<evidence type="ECO:0000313" key="2">
    <source>
        <dbReference type="EMBL" id="GAM61088.1"/>
    </source>
</evidence>
<sequence>MKRSLLLLVLFSTAIQAEETKEYNWHIHTGLSDSSQVEGVIVGAGYSGDIFGAEFNYHILDDSAKFDANGMYEFNVEAGYKIKLNRLQFKPYAFVGKSILNGPNAQGQRFDDAYQYGAGIKGNLGLIYADLRYNNLNINTYDPTNANNRGDINEEYVQFHLGVTF</sequence>
<name>A0A0B8PD49_9VIBR</name>
<reference evidence="2 3" key="2">
    <citation type="submission" date="2015-01" db="EMBL/GenBank/DDBJ databases">
        <authorList>
            <consortium name="NBRP consortium"/>
            <person name="Sawabe T."/>
            <person name="Meirelles P."/>
            <person name="Feng G."/>
            <person name="Sayaka M."/>
            <person name="Hattori M."/>
            <person name="Ohkuma M."/>
        </authorList>
    </citation>
    <scope>NUCLEOTIDE SEQUENCE [LARGE SCALE GENOMIC DNA]</scope>
    <source>
        <strain evidence="2 3">JCM19232</strain>
    </source>
</reference>
<accession>A0A0B8PD49</accession>
<dbReference type="AlphaFoldDB" id="A0A0B8PD49"/>
<keyword evidence="1" id="KW-0732">Signal</keyword>
<protein>
    <recommendedName>
        <fullName evidence="4">Outer membrane protein beta-barrel domain-containing protein</fullName>
    </recommendedName>
</protein>
<comment type="caution">
    <text evidence="2">The sequence shown here is derived from an EMBL/GenBank/DDBJ whole genome shotgun (WGS) entry which is preliminary data.</text>
</comment>
<feature type="signal peptide" evidence="1">
    <location>
        <begin position="1"/>
        <end position="17"/>
    </location>
</feature>
<dbReference type="SUPFAM" id="SSF56925">
    <property type="entry name" value="OMPA-like"/>
    <property type="match status" value="1"/>
</dbReference>
<gene>
    <name evidence="2" type="ORF">JCM19232_4030</name>
</gene>
<dbReference type="EMBL" id="BBSA01000002">
    <property type="protein sequence ID" value="GAM61088.1"/>
    <property type="molecule type" value="Genomic_DNA"/>
</dbReference>
<evidence type="ECO:0008006" key="4">
    <source>
        <dbReference type="Google" id="ProtNLM"/>
    </source>
</evidence>
<dbReference type="InterPro" id="IPR011250">
    <property type="entry name" value="OMP/PagP_B-barrel"/>
</dbReference>
<dbReference type="Proteomes" id="UP000031670">
    <property type="component" value="Unassembled WGS sequence"/>
</dbReference>
<feature type="chain" id="PRO_5002136949" description="Outer membrane protein beta-barrel domain-containing protein" evidence="1">
    <location>
        <begin position="18"/>
        <end position="165"/>
    </location>
</feature>
<evidence type="ECO:0000256" key="1">
    <source>
        <dbReference type="SAM" id="SignalP"/>
    </source>
</evidence>